<feature type="domain" description="AB hydrolase-1" evidence="3">
    <location>
        <begin position="33"/>
        <end position="287"/>
    </location>
</feature>
<sequence length="303" mass="34263">MAERTGTVPFTYSQETFHTWYKVVGDIASGARPLVTLHGGPGISHHYMLPHAVLAHSHSTPVVFYDQIGIGESSHPANKPPGFWSMDLFINELDNLLVHLGIRDDFDLIGHSWGAMLAVHYASNRHPKGMKHLVIADGTSSMELWAKGTDKLREQLPTDVQAALKKHEAAKTTNSQEYHDAVMVFYKKHICSMDPWPKLLLQSFAAMEKDPTVYTTMIGPSDIHITGTLRKWSCVDQLENIPCPTLLINSELDEAQDVNYIPIFTKVNKVKWIQLAHSTHLAFFEDPERYFSIIRNFLEKDCQ</sequence>
<dbReference type="GO" id="GO:0008233">
    <property type="term" value="F:peptidase activity"/>
    <property type="evidence" value="ECO:0007669"/>
    <property type="project" value="InterPro"/>
</dbReference>
<reference evidence="4 5" key="1">
    <citation type="journal article" date="2016" name="Mol. Biol. Evol.">
        <title>Comparative Genomics of Early-Diverging Mushroom-Forming Fungi Provides Insights into the Origins of Lignocellulose Decay Capabilities.</title>
        <authorList>
            <person name="Nagy L.G."/>
            <person name="Riley R."/>
            <person name="Tritt A."/>
            <person name="Adam C."/>
            <person name="Daum C."/>
            <person name="Floudas D."/>
            <person name="Sun H."/>
            <person name="Yadav J.S."/>
            <person name="Pangilinan J."/>
            <person name="Larsson K.H."/>
            <person name="Matsuura K."/>
            <person name="Barry K."/>
            <person name="Labutti K."/>
            <person name="Kuo R."/>
            <person name="Ohm R.A."/>
            <person name="Bhattacharya S.S."/>
            <person name="Shirouzu T."/>
            <person name="Yoshinaga Y."/>
            <person name="Martin F.M."/>
            <person name="Grigoriev I.V."/>
            <person name="Hibbett D.S."/>
        </authorList>
    </citation>
    <scope>NUCLEOTIDE SEQUENCE [LARGE SCALE GENOMIC DNA]</scope>
    <source>
        <strain evidence="4 5">L-15889</strain>
    </source>
</reference>
<dbReference type="InterPro" id="IPR005945">
    <property type="entry name" value="Pro_imino_pep"/>
</dbReference>
<keyword evidence="5" id="KW-1185">Reference proteome</keyword>
<proteinExistence type="inferred from homology"/>
<dbReference type="InterPro" id="IPR002410">
    <property type="entry name" value="Peptidase_S33"/>
</dbReference>
<dbReference type="NCBIfam" id="TIGR01250">
    <property type="entry name" value="pro_imino_pep_2"/>
    <property type="match status" value="1"/>
</dbReference>
<dbReference type="InterPro" id="IPR029058">
    <property type="entry name" value="AB_hydrolase_fold"/>
</dbReference>
<dbReference type="OrthoDB" id="190201at2759"/>
<dbReference type="STRING" id="1314783.A0A165PRR2"/>
<evidence type="ECO:0000313" key="4">
    <source>
        <dbReference type="EMBL" id="KZT68551.1"/>
    </source>
</evidence>
<protein>
    <submittedName>
        <fullName evidence="4">Proline-specific peptidase</fullName>
    </submittedName>
</protein>
<dbReference type="PIRSF" id="PIRSF005539">
    <property type="entry name" value="Pept_S33_TRI_F1"/>
    <property type="match status" value="1"/>
</dbReference>
<evidence type="ECO:0000256" key="2">
    <source>
        <dbReference type="ARBA" id="ARBA00022801"/>
    </source>
</evidence>
<dbReference type="PANTHER" id="PTHR43798:SF33">
    <property type="entry name" value="HYDROLASE, PUTATIVE (AFU_ORTHOLOGUE AFUA_2G14860)-RELATED"/>
    <property type="match status" value="1"/>
</dbReference>
<dbReference type="InterPro" id="IPR050266">
    <property type="entry name" value="AB_hydrolase_sf"/>
</dbReference>
<accession>A0A165PRR2</accession>
<dbReference type="GO" id="GO:0006508">
    <property type="term" value="P:proteolysis"/>
    <property type="evidence" value="ECO:0007669"/>
    <property type="project" value="InterPro"/>
</dbReference>
<evidence type="ECO:0000259" key="3">
    <source>
        <dbReference type="Pfam" id="PF00561"/>
    </source>
</evidence>
<dbReference type="PRINTS" id="PR00793">
    <property type="entry name" value="PROAMNOPTASE"/>
</dbReference>
<dbReference type="Proteomes" id="UP000076727">
    <property type="component" value="Unassembled WGS sequence"/>
</dbReference>
<dbReference type="GO" id="GO:0016020">
    <property type="term" value="C:membrane"/>
    <property type="evidence" value="ECO:0007669"/>
    <property type="project" value="TreeGrafter"/>
</dbReference>
<dbReference type="PANTHER" id="PTHR43798">
    <property type="entry name" value="MONOACYLGLYCEROL LIPASE"/>
    <property type="match status" value="1"/>
</dbReference>
<dbReference type="Pfam" id="PF00561">
    <property type="entry name" value="Abhydrolase_1"/>
    <property type="match status" value="1"/>
</dbReference>
<dbReference type="Gene3D" id="3.40.50.1820">
    <property type="entry name" value="alpha/beta hydrolase"/>
    <property type="match status" value="1"/>
</dbReference>
<dbReference type="AlphaFoldDB" id="A0A165PRR2"/>
<dbReference type="InterPro" id="IPR000073">
    <property type="entry name" value="AB_hydrolase_1"/>
</dbReference>
<dbReference type="EMBL" id="KV429065">
    <property type="protein sequence ID" value="KZT68551.1"/>
    <property type="molecule type" value="Genomic_DNA"/>
</dbReference>
<keyword evidence="2" id="KW-0378">Hydrolase</keyword>
<evidence type="ECO:0000256" key="1">
    <source>
        <dbReference type="ARBA" id="ARBA00010088"/>
    </source>
</evidence>
<name>A0A165PRR2_9APHY</name>
<evidence type="ECO:0000313" key="5">
    <source>
        <dbReference type="Proteomes" id="UP000076727"/>
    </source>
</evidence>
<dbReference type="SUPFAM" id="SSF53474">
    <property type="entry name" value="alpha/beta-Hydrolases"/>
    <property type="match status" value="1"/>
</dbReference>
<gene>
    <name evidence="4" type="ORF">DAEQUDRAFT_319944</name>
</gene>
<comment type="similarity">
    <text evidence="1">Belongs to the peptidase S33 family.</text>
</comment>
<organism evidence="4 5">
    <name type="scientific">Daedalea quercina L-15889</name>
    <dbReference type="NCBI Taxonomy" id="1314783"/>
    <lineage>
        <taxon>Eukaryota</taxon>
        <taxon>Fungi</taxon>
        <taxon>Dikarya</taxon>
        <taxon>Basidiomycota</taxon>
        <taxon>Agaricomycotina</taxon>
        <taxon>Agaricomycetes</taxon>
        <taxon>Polyporales</taxon>
        <taxon>Fomitopsis</taxon>
    </lineage>
</organism>